<dbReference type="Pfam" id="PF00096">
    <property type="entry name" value="zf-C2H2"/>
    <property type="match status" value="1"/>
</dbReference>
<dbReference type="FunFam" id="3.30.160.60:FF:000075">
    <property type="entry name" value="Putative zinc finger protein 536"/>
    <property type="match status" value="1"/>
</dbReference>
<evidence type="ECO:0000256" key="4">
    <source>
        <dbReference type="ARBA" id="ARBA00022737"/>
    </source>
</evidence>
<dbReference type="FunFam" id="3.30.160.60:FF:000615">
    <property type="entry name" value="Zinc finger protein 536"/>
    <property type="match status" value="1"/>
</dbReference>
<reference evidence="13 14" key="1">
    <citation type="submission" date="2018-03" db="EMBL/GenBank/DDBJ databases">
        <title>Finding Nemo's genes: A chromosome-scale reference assembly of the genome of the orange clownfish Amphiprion percula.</title>
        <authorList>
            <person name="Lehmann R."/>
        </authorList>
    </citation>
    <scope>NUCLEOTIDE SEQUENCE</scope>
</reference>
<dbReference type="GO" id="GO:0000978">
    <property type="term" value="F:RNA polymerase II cis-regulatory region sequence-specific DNA binding"/>
    <property type="evidence" value="ECO:0007669"/>
    <property type="project" value="TreeGrafter"/>
</dbReference>
<evidence type="ECO:0000256" key="7">
    <source>
        <dbReference type="ARBA" id="ARBA00023015"/>
    </source>
</evidence>
<evidence type="ECO:0000256" key="8">
    <source>
        <dbReference type="ARBA" id="ARBA00023125"/>
    </source>
</evidence>
<dbReference type="SMART" id="SM00355">
    <property type="entry name" value="ZnF_C2H2"/>
    <property type="match status" value="2"/>
</dbReference>
<dbReference type="InterPro" id="IPR051967">
    <property type="entry name" value="Krueppel_C2H2-ZF"/>
</dbReference>
<feature type="domain" description="C2H2-type" evidence="12">
    <location>
        <begin position="120"/>
        <end position="147"/>
    </location>
</feature>
<accession>A0A3P8SX19</accession>
<dbReference type="Gene3D" id="3.30.160.60">
    <property type="entry name" value="Classic Zinc Finger"/>
    <property type="match status" value="2"/>
</dbReference>
<dbReference type="Proteomes" id="UP000265080">
    <property type="component" value="Chromosome 4"/>
</dbReference>
<evidence type="ECO:0000256" key="10">
    <source>
        <dbReference type="ARBA" id="ARBA00023242"/>
    </source>
</evidence>
<dbReference type="PROSITE" id="PS50157">
    <property type="entry name" value="ZINC_FINGER_C2H2_2"/>
    <property type="match status" value="2"/>
</dbReference>
<proteinExistence type="inferred from homology"/>
<keyword evidence="6" id="KW-0862">Zinc</keyword>
<reference evidence="13" key="3">
    <citation type="submission" date="2025-09" db="UniProtKB">
        <authorList>
            <consortium name="Ensembl"/>
        </authorList>
    </citation>
    <scope>IDENTIFICATION</scope>
</reference>
<dbReference type="Pfam" id="PF13909">
    <property type="entry name" value="zf-H2C2_5"/>
    <property type="match status" value="1"/>
</dbReference>
<dbReference type="PANTHER" id="PTHR45925">
    <property type="entry name" value="ZINC FINGER PROTEIN"/>
    <property type="match status" value="1"/>
</dbReference>
<dbReference type="InterPro" id="IPR036236">
    <property type="entry name" value="Znf_C2H2_sf"/>
</dbReference>
<keyword evidence="4" id="KW-0677">Repeat</keyword>
<dbReference type="GO" id="GO:0005634">
    <property type="term" value="C:nucleus"/>
    <property type="evidence" value="ECO:0007669"/>
    <property type="project" value="UniProtKB-SubCell"/>
</dbReference>
<evidence type="ECO:0000256" key="3">
    <source>
        <dbReference type="ARBA" id="ARBA00022723"/>
    </source>
</evidence>
<comment type="subcellular location">
    <subcellularLocation>
        <location evidence="1">Nucleus</location>
    </subcellularLocation>
</comment>
<evidence type="ECO:0000256" key="1">
    <source>
        <dbReference type="ARBA" id="ARBA00004123"/>
    </source>
</evidence>
<evidence type="ECO:0000256" key="9">
    <source>
        <dbReference type="ARBA" id="ARBA00023163"/>
    </source>
</evidence>
<evidence type="ECO:0000256" key="2">
    <source>
        <dbReference type="ARBA" id="ARBA00006991"/>
    </source>
</evidence>
<comment type="similarity">
    <text evidence="2">Belongs to the krueppel C2H2-type zinc-finger protein family.</text>
</comment>
<dbReference type="GO" id="GO:0000981">
    <property type="term" value="F:DNA-binding transcription factor activity, RNA polymerase II-specific"/>
    <property type="evidence" value="ECO:0007669"/>
    <property type="project" value="TreeGrafter"/>
</dbReference>
<name>A0A3P8SX19_AMPPE</name>
<evidence type="ECO:0000259" key="12">
    <source>
        <dbReference type="PROSITE" id="PS50157"/>
    </source>
</evidence>
<evidence type="ECO:0000256" key="5">
    <source>
        <dbReference type="ARBA" id="ARBA00022771"/>
    </source>
</evidence>
<dbReference type="Ensembl" id="ENSAPET00000017599.1">
    <property type="protein sequence ID" value="ENSAPEP00000017114.1"/>
    <property type="gene ID" value="ENSAPEG00000012233.1"/>
</dbReference>
<dbReference type="InterPro" id="IPR013087">
    <property type="entry name" value="Znf_C2H2_type"/>
</dbReference>
<keyword evidence="5 11" id="KW-0863">Zinc-finger</keyword>
<keyword evidence="14" id="KW-1185">Reference proteome</keyword>
<dbReference type="PROSITE" id="PS00028">
    <property type="entry name" value="ZINC_FINGER_C2H2_1"/>
    <property type="match status" value="1"/>
</dbReference>
<keyword evidence="8" id="KW-0238">DNA-binding</keyword>
<keyword evidence="9" id="KW-0804">Transcription</keyword>
<dbReference type="STRING" id="161767.ENSAPEP00000017114"/>
<evidence type="ECO:0000313" key="14">
    <source>
        <dbReference type="Proteomes" id="UP000265080"/>
    </source>
</evidence>
<keyword evidence="7" id="KW-0805">Transcription regulation</keyword>
<organism evidence="13 14">
    <name type="scientific">Amphiprion percula</name>
    <name type="common">Orange clownfish</name>
    <name type="synonym">Lutjanus percula</name>
    <dbReference type="NCBI Taxonomy" id="161767"/>
    <lineage>
        <taxon>Eukaryota</taxon>
        <taxon>Metazoa</taxon>
        <taxon>Chordata</taxon>
        <taxon>Craniata</taxon>
        <taxon>Vertebrata</taxon>
        <taxon>Euteleostomi</taxon>
        <taxon>Actinopterygii</taxon>
        <taxon>Neopterygii</taxon>
        <taxon>Teleostei</taxon>
        <taxon>Neoteleostei</taxon>
        <taxon>Acanthomorphata</taxon>
        <taxon>Ovalentaria</taxon>
        <taxon>Pomacentridae</taxon>
        <taxon>Amphiprion</taxon>
    </lineage>
</organism>
<feature type="domain" description="C2H2-type" evidence="12">
    <location>
        <begin position="148"/>
        <end position="170"/>
    </location>
</feature>
<dbReference type="AlphaFoldDB" id="A0A3P8SX19"/>
<keyword evidence="10" id="KW-0539">Nucleus</keyword>
<dbReference type="PANTHER" id="PTHR45925:SF2">
    <property type="entry name" value="ZINC FINGER PROTEIN 536"/>
    <property type="match status" value="1"/>
</dbReference>
<dbReference type="GeneTree" id="ENSGT00940000156397"/>
<keyword evidence="3" id="KW-0479">Metal-binding</keyword>
<reference evidence="13" key="2">
    <citation type="submission" date="2025-08" db="UniProtKB">
        <authorList>
            <consortium name="Ensembl"/>
        </authorList>
    </citation>
    <scope>IDENTIFICATION</scope>
</reference>
<evidence type="ECO:0000256" key="11">
    <source>
        <dbReference type="PROSITE-ProRule" id="PRU00042"/>
    </source>
</evidence>
<protein>
    <recommendedName>
        <fullName evidence="12">C2H2-type domain-containing protein</fullName>
    </recommendedName>
</protein>
<dbReference type="SUPFAM" id="SSF57667">
    <property type="entry name" value="beta-beta-alpha zinc fingers"/>
    <property type="match status" value="1"/>
</dbReference>
<evidence type="ECO:0000256" key="6">
    <source>
        <dbReference type="ARBA" id="ARBA00022833"/>
    </source>
</evidence>
<dbReference type="GO" id="GO:0008270">
    <property type="term" value="F:zinc ion binding"/>
    <property type="evidence" value="ECO:0007669"/>
    <property type="project" value="UniProtKB-KW"/>
</dbReference>
<sequence length="201" mass="23124">RGSRQSLMFVLPQCCVSLKMRSRQRCLAYPLVKMRYLLRKPLWLDIISIFTVSNNNLKPQVYLTQDEENAPSLPRPPTQLGARCSMNGRVELSQFLRVTNQSIVSPANSGQDDNRKNRKYPCPLCGKRFRFNSILSLHMRTHTGEKPFKCPYCDHRAAQKGNLKIHLRTHKWHPSKGRGKKAESSVFVLFLPLSCKAGKWV</sequence>
<evidence type="ECO:0000313" key="13">
    <source>
        <dbReference type="Ensembl" id="ENSAPEP00000017114.1"/>
    </source>
</evidence>